<dbReference type="PROSITE" id="PS51257">
    <property type="entry name" value="PROKAR_LIPOPROTEIN"/>
    <property type="match status" value="1"/>
</dbReference>
<sequence>MPIGSCRALGACVMALSLLAACGKKVEYPAEVQRATYGSCVQAFKAKAPADLGNVDAKAKGYCQCVLDGLQDKVPLQDFQRYEQLLISAGPAAERERLEKAVVAVADVCLKRLPTF</sequence>
<keyword evidence="1" id="KW-0732">Signal</keyword>
<feature type="signal peptide" evidence="1">
    <location>
        <begin position="1"/>
        <end position="20"/>
    </location>
</feature>
<accession>A0A6S6YZM1</accession>
<name>A0A6S6YZM1_9BURK</name>
<evidence type="ECO:0000313" key="3">
    <source>
        <dbReference type="Proteomes" id="UP000494111"/>
    </source>
</evidence>
<evidence type="ECO:0000256" key="1">
    <source>
        <dbReference type="SAM" id="SignalP"/>
    </source>
</evidence>
<protein>
    <recommendedName>
        <fullName evidence="4">Lipoprotein</fullName>
    </recommendedName>
</protein>
<proteinExistence type="predicted"/>
<dbReference type="RefSeq" id="WP_246288537.1">
    <property type="nucleotide sequence ID" value="NZ_CADIJO010000001.1"/>
</dbReference>
<gene>
    <name evidence="2" type="ORF">LMG3458_00154</name>
</gene>
<reference evidence="2 3" key="1">
    <citation type="submission" date="2020-04" db="EMBL/GenBank/DDBJ databases">
        <authorList>
            <person name="De Canck E."/>
        </authorList>
    </citation>
    <scope>NUCLEOTIDE SEQUENCE [LARGE SCALE GENOMIC DNA]</scope>
    <source>
        <strain evidence="2 3">LMG 3458</strain>
    </source>
</reference>
<dbReference type="EMBL" id="CADIJO010000001">
    <property type="protein sequence ID" value="CAB3652655.1"/>
    <property type="molecule type" value="Genomic_DNA"/>
</dbReference>
<feature type="chain" id="PRO_5028817646" description="Lipoprotein" evidence="1">
    <location>
        <begin position="21"/>
        <end position="116"/>
    </location>
</feature>
<dbReference type="AlphaFoldDB" id="A0A6S6YZM1"/>
<dbReference type="Proteomes" id="UP000494111">
    <property type="component" value="Unassembled WGS sequence"/>
</dbReference>
<organism evidence="2 3">
    <name type="scientific">Achromobacter deleyi</name>
    <dbReference type="NCBI Taxonomy" id="1353891"/>
    <lineage>
        <taxon>Bacteria</taxon>
        <taxon>Pseudomonadati</taxon>
        <taxon>Pseudomonadota</taxon>
        <taxon>Betaproteobacteria</taxon>
        <taxon>Burkholderiales</taxon>
        <taxon>Alcaligenaceae</taxon>
        <taxon>Achromobacter</taxon>
    </lineage>
</organism>
<evidence type="ECO:0000313" key="2">
    <source>
        <dbReference type="EMBL" id="CAB3652655.1"/>
    </source>
</evidence>
<evidence type="ECO:0008006" key="4">
    <source>
        <dbReference type="Google" id="ProtNLM"/>
    </source>
</evidence>